<dbReference type="Proteomes" id="UP000028547">
    <property type="component" value="Unassembled WGS sequence"/>
</dbReference>
<evidence type="ECO:0000256" key="7">
    <source>
        <dbReference type="SAM" id="Phobius"/>
    </source>
</evidence>
<feature type="transmembrane region" description="Helical" evidence="7">
    <location>
        <begin position="362"/>
        <end position="384"/>
    </location>
</feature>
<feature type="transmembrane region" description="Helical" evidence="7">
    <location>
        <begin position="391"/>
        <end position="410"/>
    </location>
</feature>
<dbReference type="GO" id="GO:0015297">
    <property type="term" value="F:antiporter activity"/>
    <property type="evidence" value="ECO:0007669"/>
    <property type="project" value="InterPro"/>
</dbReference>
<proteinExistence type="predicted"/>
<dbReference type="RefSeq" id="WP_043402318.1">
    <property type="nucleotide sequence ID" value="NZ_JPMI01000212.1"/>
</dbReference>
<evidence type="ECO:0000256" key="6">
    <source>
        <dbReference type="ARBA" id="ARBA00023136"/>
    </source>
</evidence>
<feature type="transmembrane region" description="Helical" evidence="7">
    <location>
        <begin position="202"/>
        <end position="220"/>
    </location>
</feature>
<protein>
    <submittedName>
        <fullName evidence="8">Multidrug transporter MatE</fullName>
    </submittedName>
</protein>
<organism evidence="8 9">
    <name type="scientific">Archangium violaceum Cb vi76</name>
    <dbReference type="NCBI Taxonomy" id="1406225"/>
    <lineage>
        <taxon>Bacteria</taxon>
        <taxon>Pseudomonadati</taxon>
        <taxon>Myxococcota</taxon>
        <taxon>Myxococcia</taxon>
        <taxon>Myxococcales</taxon>
        <taxon>Cystobacterineae</taxon>
        <taxon>Archangiaceae</taxon>
        <taxon>Archangium</taxon>
    </lineage>
</organism>
<keyword evidence="4 7" id="KW-0812">Transmembrane</keyword>
<feature type="transmembrane region" description="Helical" evidence="7">
    <location>
        <begin position="422"/>
        <end position="443"/>
    </location>
</feature>
<dbReference type="InterPro" id="IPR052031">
    <property type="entry name" value="Membrane_Transporter-Flippase"/>
</dbReference>
<feature type="transmembrane region" description="Helical" evidence="7">
    <location>
        <begin position="101"/>
        <end position="125"/>
    </location>
</feature>
<evidence type="ECO:0000256" key="4">
    <source>
        <dbReference type="ARBA" id="ARBA00022692"/>
    </source>
</evidence>
<dbReference type="CDD" id="cd13138">
    <property type="entry name" value="MATE_yoeA_like"/>
    <property type="match status" value="1"/>
</dbReference>
<evidence type="ECO:0000256" key="1">
    <source>
        <dbReference type="ARBA" id="ARBA00004651"/>
    </source>
</evidence>
<keyword evidence="5 7" id="KW-1133">Transmembrane helix</keyword>
<dbReference type="InterPro" id="IPR048279">
    <property type="entry name" value="MdtK-like"/>
</dbReference>
<evidence type="ECO:0000256" key="2">
    <source>
        <dbReference type="ARBA" id="ARBA00022448"/>
    </source>
</evidence>
<keyword evidence="2" id="KW-0813">Transport</keyword>
<feature type="transmembrane region" description="Helical" evidence="7">
    <location>
        <begin position="137"/>
        <end position="155"/>
    </location>
</feature>
<dbReference type="Pfam" id="PF01554">
    <property type="entry name" value="MatE"/>
    <property type="match status" value="2"/>
</dbReference>
<dbReference type="EMBL" id="JPMI01000212">
    <property type="protein sequence ID" value="KFA90450.1"/>
    <property type="molecule type" value="Genomic_DNA"/>
</dbReference>
<dbReference type="GO" id="GO:0005886">
    <property type="term" value="C:plasma membrane"/>
    <property type="evidence" value="ECO:0007669"/>
    <property type="project" value="UniProtKB-SubCell"/>
</dbReference>
<dbReference type="PIRSF" id="PIRSF006603">
    <property type="entry name" value="DinF"/>
    <property type="match status" value="1"/>
</dbReference>
<reference evidence="8 9" key="1">
    <citation type="submission" date="2014-07" db="EMBL/GenBank/DDBJ databases">
        <title>Draft Genome Sequence of Gephyronic Acid Producer, Cystobacter violaceus Strain Cb vi76.</title>
        <authorList>
            <person name="Stevens D.C."/>
            <person name="Young J."/>
            <person name="Carmichael R."/>
            <person name="Tan J."/>
            <person name="Taylor R.E."/>
        </authorList>
    </citation>
    <scope>NUCLEOTIDE SEQUENCE [LARGE SCALE GENOMIC DNA]</scope>
    <source>
        <strain evidence="8 9">Cb vi76</strain>
    </source>
</reference>
<feature type="transmembrane region" description="Helical" evidence="7">
    <location>
        <begin position="321"/>
        <end position="342"/>
    </location>
</feature>
<dbReference type="PANTHER" id="PTHR43549">
    <property type="entry name" value="MULTIDRUG RESISTANCE PROTEIN YPNP-RELATED"/>
    <property type="match status" value="1"/>
</dbReference>
<keyword evidence="3" id="KW-1003">Cell membrane</keyword>
<dbReference type="PANTHER" id="PTHR43549:SF3">
    <property type="entry name" value="MULTIDRUG RESISTANCE PROTEIN YPNP-RELATED"/>
    <property type="match status" value="1"/>
</dbReference>
<feature type="transmembrane region" description="Helical" evidence="7">
    <location>
        <begin position="21"/>
        <end position="42"/>
    </location>
</feature>
<evidence type="ECO:0000256" key="3">
    <source>
        <dbReference type="ARBA" id="ARBA00022475"/>
    </source>
</evidence>
<feature type="transmembrane region" description="Helical" evidence="7">
    <location>
        <begin position="256"/>
        <end position="283"/>
    </location>
</feature>
<keyword evidence="6 7" id="KW-0472">Membrane</keyword>
<name>A0A084SPR5_9BACT</name>
<accession>A0A084SPR5</accession>
<gene>
    <name evidence="8" type="ORF">Q664_28430</name>
</gene>
<feature type="transmembrane region" description="Helical" evidence="7">
    <location>
        <begin position="54"/>
        <end position="80"/>
    </location>
</feature>
<evidence type="ECO:0000313" key="9">
    <source>
        <dbReference type="Proteomes" id="UP000028547"/>
    </source>
</evidence>
<dbReference type="GO" id="GO:0042910">
    <property type="term" value="F:xenobiotic transmembrane transporter activity"/>
    <property type="evidence" value="ECO:0007669"/>
    <property type="project" value="InterPro"/>
</dbReference>
<dbReference type="AlphaFoldDB" id="A0A084SPR5"/>
<evidence type="ECO:0000256" key="5">
    <source>
        <dbReference type="ARBA" id="ARBA00022989"/>
    </source>
</evidence>
<feature type="transmembrane region" description="Helical" evidence="7">
    <location>
        <begin position="167"/>
        <end position="190"/>
    </location>
</feature>
<feature type="transmembrane region" description="Helical" evidence="7">
    <location>
        <begin position="289"/>
        <end position="309"/>
    </location>
</feature>
<comment type="caution">
    <text evidence="8">The sequence shown here is derived from an EMBL/GenBank/DDBJ whole genome shotgun (WGS) entry which is preliminary data.</text>
</comment>
<dbReference type="InterPro" id="IPR002528">
    <property type="entry name" value="MATE_fam"/>
</dbReference>
<evidence type="ECO:0000313" key="8">
    <source>
        <dbReference type="EMBL" id="KFA90450.1"/>
    </source>
</evidence>
<comment type="subcellular location">
    <subcellularLocation>
        <location evidence="1">Cell membrane</location>
        <topology evidence="1">Multi-pass membrane protein</topology>
    </subcellularLocation>
</comment>
<dbReference type="NCBIfam" id="TIGR00797">
    <property type="entry name" value="matE"/>
    <property type="match status" value="1"/>
</dbReference>
<sequence>MKPGFGRDLTTGSIPRHMVAFSIPMLIGSFLQTAYSFINAIWVGKFLGHQALAAVTVSFPVIFVLFAIGMGLTLATNILVSRNYGARNMEELRKVVDSSTVLTYALGVVLTLLGELFAPAILRAMDTPPEVFDESVSYLRIFLLSLPFSFGLFLLRSMLQGVGDSKTPLYFQLASVLFTTALDPVLIFGWAGLPKLGLNGTAWATLISQAVALAALISWLRWRKLPVAPSWPRLSHLGPVTRQTLRIGVPSAIQQSLVSIGMVLVTGLVNGFGEIATAAFGAASRIDQLAFMPAMTFGMAISTITAQNLGAGHYHRVREVFTWGCLFSGGITLLISALAVAFPEALLRIFVSDPAVIAPGVSYLHIVGSAYVLFALIFVSNGIINGAGHTLTTTVFTLISLWVVRVPVAWWLSRRMGSVTGVWYAISLSFVVSLIVSMAYYFSGRWMRSLAKKPTEGAAVPNPGEIFGHETGEA</sequence>